<evidence type="ECO:0000256" key="3">
    <source>
        <dbReference type="SAM" id="SignalP"/>
    </source>
</evidence>
<sequence length="358" mass="37635">MTLSPMSRSTRASRSARNALNALAALIAAAILLLGPPLASATAEENAPDDELTQIIDPDQEQGSGRVVLDDGHIDFGPTLNTGEWIVQIHDDTSVPRYWRMPEDVVAQVSDTSKLTIPDDDAYAFLGLAPGSEAWVIPQVREPGVIWTGWNTQEPNVLDRLNLGTTLRIHGVEGPGEVSVFLQSGNFGEPQPLWSTREAFPQESWIEVNTHTHANWVFSEPGVYLVQIEFAGELIDGTEVSATDTLRFAVGDETDPEAAFAAVYEGEEPGASADAPGDEAPAAAESDRSGGLGLIIGVVAGVIALAIVVAVVVVIAAGRRAKARARAARAAANGAAAAGPAPVERLPEADGRRSEAGE</sequence>
<feature type="region of interest" description="Disordered" evidence="1">
    <location>
        <begin position="332"/>
        <end position="358"/>
    </location>
</feature>
<feature type="compositionally biased region" description="Basic and acidic residues" evidence="1">
    <location>
        <begin position="345"/>
        <end position="358"/>
    </location>
</feature>
<keyword evidence="2" id="KW-0812">Transmembrane</keyword>
<keyword evidence="2" id="KW-1133">Transmembrane helix</keyword>
<feature type="transmembrane region" description="Helical" evidence="2">
    <location>
        <begin position="292"/>
        <end position="317"/>
    </location>
</feature>
<evidence type="ECO:0000256" key="2">
    <source>
        <dbReference type="SAM" id="Phobius"/>
    </source>
</evidence>
<dbReference type="NCBIfam" id="TIGR03773">
    <property type="entry name" value="anch_rpt_wall"/>
    <property type="match status" value="1"/>
</dbReference>
<evidence type="ECO:0000313" key="5">
    <source>
        <dbReference type="Proteomes" id="UP000664382"/>
    </source>
</evidence>
<dbReference type="InterPro" id="IPR022435">
    <property type="entry name" value="Surface-anchored_actinobac"/>
</dbReference>
<feature type="signal peptide" evidence="3">
    <location>
        <begin position="1"/>
        <end position="41"/>
    </location>
</feature>
<feature type="chain" id="PRO_5037933619" evidence="3">
    <location>
        <begin position="42"/>
        <end position="358"/>
    </location>
</feature>
<keyword evidence="2" id="KW-0472">Membrane</keyword>
<keyword evidence="3" id="KW-0732">Signal</keyword>
<keyword evidence="5" id="KW-1185">Reference proteome</keyword>
<protein>
    <submittedName>
        <fullName evidence="4">TIGR03773 family transporter-associated surface protein</fullName>
    </submittedName>
</protein>
<organism evidence="4 5">
    <name type="scientific">Leucobacter weissii</name>
    <dbReference type="NCBI Taxonomy" id="1983706"/>
    <lineage>
        <taxon>Bacteria</taxon>
        <taxon>Bacillati</taxon>
        <taxon>Actinomycetota</taxon>
        <taxon>Actinomycetes</taxon>
        <taxon>Micrococcales</taxon>
        <taxon>Microbacteriaceae</taxon>
        <taxon>Leucobacter</taxon>
    </lineage>
</organism>
<dbReference type="NCBIfam" id="NF038134">
    <property type="entry name" value="choice_anch_M"/>
    <property type="match status" value="1"/>
</dbReference>
<dbReference type="InterPro" id="IPR022395">
    <property type="entry name" value="CHP03773_ABC_transptr-like"/>
</dbReference>
<reference evidence="4" key="1">
    <citation type="submission" date="2021-03" db="EMBL/GenBank/DDBJ databases">
        <title>Leucobacter chromiisoli sp. nov., isolated from chromium-containing soil of chemical plant.</title>
        <authorList>
            <person name="Xu Z."/>
        </authorList>
    </citation>
    <scope>NUCLEOTIDE SEQUENCE</scope>
    <source>
        <strain evidence="4">S27</strain>
    </source>
</reference>
<evidence type="ECO:0000256" key="1">
    <source>
        <dbReference type="SAM" id="MobiDB-lite"/>
    </source>
</evidence>
<evidence type="ECO:0000313" key="4">
    <source>
        <dbReference type="EMBL" id="MBO1902966.1"/>
    </source>
</evidence>
<dbReference type="AlphaFoldDB" id="A0A939S9B3"/>
<comment type="caution">
    <text evidence="4">The sequence shown here is derived from an EMBL/GenBank/DDBJ whole genome shotgun (WGS) entry which is preliminary data.</text>
</comment>
<dbReference type="RefSeq" id="WP_208098721.1">
    <property type="nucleotide sequence ID" value="NZ_JAGDYM010000016.1"/>
</dbReference>
<dbReference type="NCBIfam" id="TIGR03769">
    <property type="entry name" value="P_ac_wall_RPT"/>
    <property type="match status" value="1"/>
</dbReference>
<proteinExistence type="predicted"/>
<dbReference type="EMBL" id="JAGDYM010000016">
    <property type="protein sequence ID" value="MBO1902966.1"/>
    <property type="molecule type" value="Genomic_DNA"/>
</dbReference>
<dbReference type="Proteomes" id="UP000664382">
    <property type="component" value="Unassembled WGS sequence"/>
</dbReference>
<gene>
    <name evidence="4" type="ORF">J4H92_13540</name>
</gene>
<name>A0A939S9B3_9MICO</name>
<accession>A0A939S9B3</accession>